<dbReference type="SUPFAM" id="SSF56112">
    <property type="entry name" value="Protein kinase-like (PK-like)"/>
    <property type="match status" value="1"/>
</dbReference>
<keyword evidence="6 7" id="KW-0067">ATP-binding</keyword>
<gene>
    <name evidence="10" type="ORF">M9Y10_030592</name>
    <name evidence="11" type="ORF">M9Y10_036311</name>
</gene>
<organism evidence="10 12">
    <name type="scientific">Tritrichomonas musculus</name>
    <dbReference type="NCBI Taxonomy" id="1915356"/>
    <lineage>
        <taxon>Eukaryota</taxon>
        <taxon>Metamonada</taxon>
        <taxon>Parabasalia</taxon>
        <taxon>Tritrichomonadida</taxon>
        <taxon>Tritrichomonadidae</taxon>
        <taxon>Tritrichomonas</taxon>
    </lineage>
</organism>
<keyword evidence="4 7" id="KW-0547">Nucleotide-binding</keyword>
<comment type="similarity">
    <text evidence="8">Belongs to the protein kinase superfamily.</text>
</comment>
<evidence type="ECO:0000256" key="5">
    <source>
        <dbReference type="ARBA" id="ARBA00022777"/>
    </source>
</evidence>
<evidence type="ECO:0000256" key="3">
    <source>
        <dbReference type="ARBA" id="ARBA00022679"/>
    </source>
</evidence>
<protein>
    <recommendedName>
        <fullName evidence="9">Protein kinase domain-containing protein</fullName>
    </recommendedName>
</protein>
<evidence type="ECO:0000313" key="10">
    <source>
        <dbReference type="EMBL" id="KAK8834451.1"/>
    </source>
</evidence>
<comment type="caution">
    <text evidence="10">The sequence shown here is derived from an EMBL/GenBank/DDBJ whole genome shotgun (WGS) entry which is preliminary data.</text>
</comment>
<dbReference type="SMART" id="SM00220">
    <property type="entry name" value="S_TKc"/>
    <property type="match status" value="1"/>
</dbReference>
<dbReference type="EMBL" id="JAPFFF010000058">
    <property type="protein sequence ID" value="KAK8837773.1"/>
    <property type="molecule type" value="Genomic_DNA"/>
</dbReference>
<evidence type="ECO:0000256" key="7">
    <source>
        <dbReference type="PROSITE-ProRule" id="PRU10141"/>
    </source>
</evidence>
<proteinExistence type="inferred from homology"/>
<dbReference type="CDD" id="cd05123">
    <property type="entry name" value="STKc_AGC"/>
    <property type="match status" value="1"/>
</dbReference>
<evidence type="ECO:0000256" key="8">
    <source>
        <dbReference type="RuleBase" id="RU000304"/>
    </source>
</evidence>
<keyword evidence="1 8" id="KW-0723">Serine/threonine-protein kinase</keyword>
<keyword evidence="3" id="KW-0808">Transferase</keyword>
<name>A0ABR2GL92_9EUKA</name>
<evidence type="ECO:0000259" key="9">
    <source>
        <dbReference type="PROSITE" id="PS50011"/>
    </source>
</evidence>
<dbReference type="PROSITE" id="PS50011">
    <property type="entry name" value="PROTEIN_KINASE_DOM"/>
    <property type="match status" value="1"/>
</dbReference>
<evidence type="ECO:0000313" key="12">
    <source>
        <dbReference type="Proteomes" id="UP001470230"/>
    </source>
</evidence>
<evidence type="ECO:0000256" key="4">
    <source>
        <dbReference type="ARBA" id="ARBA00022741"/>
    </source>
</evidence>
<evidence type="ECO:0000256" key="2">
    <source>
        <dbReference type="ARBA" id="ARBA00022553"/>
    </source>
</evidence>
<dbReference type="InterPro" id="IPR001245">
    <property type="entry name" value="Ser-Thr/Tyr_kinase_cat_dom"/>
</dbReference>
<feature type="domain" description="Protein kinase" evidence="9">
    <location>
        <begin position="108"/>
        <end position="360"/>
    </location>
</feature>
<evidence type="ECO:0000313" key="11">
    <source>
        <dbReference type="EMBL" id="KAK8837773.1"/>
    </source>
</evidence>
<keyword evidence="2" id="KW-0597">Phosphoprotein</keyword>
<feature type="binding site" evidence="7">
    <location>
        <position position="141"/>
    </location>
    <ligand>
        <name>ATP</name>
        <dbReference type="ChEBI" id="CHEBI:30616"/>
    </ligand>
</feature>
<dbReference type="PROSITE" id="PS00107">
    <property type="entry name" value="PROTEIN_KINASE_ATP"/>
    <property type="match status" value="1"/>
</dbReference>
<dbReference type="Proteomes" id="UP001470230">
    <property type="component" value="Unassembled WGS sequence"/>
</dbReference>
<dbReference type="InterPro" id="IPR011009">
    <property type="entry name" value="Kinase-like_dom_sf"/>
</dbReference>
<dbReference type="Pfam" id="PF00069">
    <property type="entry name" value="Pkinase"/>
    <property type="match status" value="1"/>
</dbReference>
<accession>A0ABR2GL92</accession>
<dbReference type="InterPro" id="IPR045270">
    <property type="entry name" value="STKc_AGC"/>
</dbReference>
<dbReference type="PROSITE" id="PS00108">
    <property type="entry name" value="PROTEIN_KINASE_ST"/>
    <property type="match status" value="1"/>
</dbReference>
<sequence length="418" mass="48024">MNETSDEEPTISGKLKHRNKLHFAQDRYYWLFGKTLKISSTSSLKDATKEIRIEKSTVINLIDKGKYFEMTIETEKGPYVLMGSRNDVVPCFCALSNCKNLGLSMEDFEIICVLGKGFFGKVLKVRKKDNNTLYAIKTIRKKKLIEENSVSTITAERSLTLIQNNPFIIKLCFAFQNPHKFYLGMEYAEGGELLHYLRQFPIIPIDDTRLYIAEIICALEHLHKNNVIYRDLKPSNILLDNSGHIKITDFGLSKNVSDSDGLAATFCGTFEYMAPEIIQHLEYDYKVDIWSLGVVFYEILNGETPFYAENQEELFNNIINKEVKFSKFMHRQASNLIKKFLNKNPANRPTFEEIKADPFFSKLKWDDVLAKKNQPAHLNENCFGADDDEYEPPVDSLVTSRDISNNNLEIPGFSFGFT</sequence>
<evidence type="ECO:0000256" key="6">
    <source>
        <dbReference type="ARBA" id="ARBA00022840"/>
    </source>
</evidence>
<dbReference type="InterPro" id="IPR008271">
    <property type="entry name" value="Ser/Thr_kinase_AS"/>
</dbReference>
<keyword evidence="12" id="KW-1185">Reference proteome</keyword>
<reference evidence="10 12" key="1">
    <citation type="submission" date="2024-04" db="EMBL/GenBank/DDBJ databases">
        <title>Tritrichomonas musculus Genome.</title>
        <authorList>
            <person name="Alves-Ferreira E."/>
            <person name="Grigg M."/>
            <person name="Lorenzi H."/>
            <person name="Galac M."/>
        </authorList>
    </citation>
    <scope>NUCLEOTIDE SEQUENCE [LARGE SCALE GENOMIC DNA]</scope>
    <source>
        <strain evidence="10 12">EAF2021</strain>
    </source>
</reference>
<keyword evidence="5" id="KW-0418">Kinase</keyword>
<dbReference type="Gene3D" id="3.30.200.20">
    <property type="entry name" value="Phosphorylase Kinase, domain 1"/>
    <property type="match status" value="1"/>
</dbReference>
<dbReference type="EMBL" id="JAPFFF010000407">
    <property type="protein sequence ID" value="KAK8834451.1"/>
    <property type="molecule type" value="Genomic_DNA"/>
</dbReference>
<dbReference type="PANTHER" id="PTHR24351">
    <property type="entry name" value="RIBOSOMAL PROTEIN S6 KINASE"/>
    <property type="match status" value="1"/>
</dbReference>
<dbReference type="InterPro" id="IPR000719">
    <property type="entry name" value="Prot_kinase_dom"/>
</dbReference>
<dbReference type="InterPro" id="IPR017441">
    <property type="entry name" value="Protein_kinase_ATP_BS"/>
</dbReference>
<dbReference type="Gene3D" id="1.10.510.10">
    <property type="entry name" value="Transferase(Phosphotransferase) domain 1"/>
    <property type="match status" value="1"/>
</dbReference>
<evidence type="ECO:0000256" key="1">
    <source>
        <dbReference type="ARBA" id="ARBA00022527"/>
    </source>
</evidence>
<dbReference type="PRINTS" id="PR00109">
    <property type="entry name" value="TYRKINASE"/>
</dbReference>